<feature type="chain" id="PRO_5037351053" evidence="1">
    <location>
        <begin position="27"/>
        <end position="377"/>
    </location>
</feature>
<proteinExistence type="predicted"/>
<evidence type="ECO:0000313" key="2">
    <source>
        <dbReference type="EMBL" id="NIA71786.1"/>
    </source>
</evidence>
<gene>
    <name evidence="2" type="ORF">HBA54_24630</name>
</gene>
<evidence type="ECO:0000313" key="3">
    <source>
        <dbReference type="Proteomes" id="UP000761264"/>
    </source>
</evidence>
<comment type="caution">
    <text evidence="2">The sequence shown here is derived from an EMBL/GenBank/DDBJ whole genome shotgun (WGS) entry which is preliminary data.</text>
</comment>
<dbReference type="RefSeq" id="WP_167229947.1">
    <property type="nucleotide sequence ID" value="NZ_JAAQPH010000026.1"/>
</dbReference>
<evidence type="ECO:0000256" key="1">
    <source>
        <dbReference type="SAM" id="SignalP"/>
    </source>
</evidence>
<keyword evidence="1" id="KW-0732">Signal</keyword>
<dbReference type="Proteomes" id="UP000761264">
    <property type="component" value="Unassembled WGS sequence"/>
</dbReference>
<dbReference type="AlphaFoldDB" id="A0A967F254"/>
<feature type="signal peptide" evidence="1">
    <location>
        <begin position="1"/>
        <end position="26"/>
    </location>
</feature>
<protein>
    <submittedName>
        <fullName evidence="2">Uncharacterized protein</fullName>
    </submittedName>
</protein>
<accession>A0A967F254</accession>
<name>A0A967F254_9PROT</name>
<keyword evidence="3" id="KW-1185">Reference proteome</keyword>
<organism evidence="2 3">
    <name type="scientific">Pelagibius litoralis</name>
    <dbReference type="NCBI Taxonomy" id="374515"/>
    <lineage>
        <taxon>Bacteria</taxon>
        <taxon>Pseudomonadati</taxon>
        <taxon>Pseudomonadota</taxon>
        <taxon>Alphaproteobacteria</taxon>
        <taxon>Rhodospirillales</taxon>
        <taxon>Rhodovibrionaceae</taxon>
        <taxon>Pelagibius</taxon>
    </lineage>
</organism>
<dbReference type="EMBL" id="JAAQPH010000026">
    <property type="protein sequence ID" value="NIA71786.1"/>
    <property type="molecule type" value="Genomic_DNA"/>
</dbReference>
<reference evidence="2" key="1">
    <citation type="submission" date="2020-03" db="EMBL/GenBank/DDBJ databases">
        <title>Genome of Pelagibius litoralis DSM 21314T.</title>
        <authorList>
            <person name="Wang G."/>
        </authorList>
    </citation>
    <scope>NUCLEOTIDE SEQUENCE</scope>
    <source>
        <strain evidence="2">DSM 21314</strain>
    </source>
</reference>
<sequence length="377" mass="38890">MKANKSVLLCGAAVAALGLAVSPAAAFDQVDWHWDLEVIEHVTKDVDIDVDIDPVGLVLLEDLQIYIGDVTAESYVNGVYNNQPNEGGGVGAGTVDFTVTLDGMTDDETDPSTVAGVADLGGDLMGSSSDVSGTLDEGTDDLDVVMTFEDIPVENIEIEPTGSFDALTELPEVVSTATAIANNVSIDSDVMVEIHEGQYVFNTGEFGDDPSPTPVPIGPGGDGISLASIEDGADFGNNRNEFHDAAALLTLAALFNVIEPAEISAVSKVDDILNASVDSAATAVANNKAITVEAKVADDAVVMGDITQFAYANTSALSQVGTNFCEFDCFGAQPYGVEVNNYTNLGALERPLVSSVATAVGNNLSITVSTPEIGGGS</sequence>